<name>A0A2H0VII4_9BACT</name>
<sequence length="210" mass="22976">MDEQRGLVAQRLRATNGEEIKELYGDRGLSAYYLGSVIDGLAGVGGRINSKIAVDPKLVDAATWVNPRGDRETSKMAIKNMGVAKGEVMIYERGQAAQTLLDMLPGSGVSLLYPVLVLAYGFETNFWGSHHDTLAGVMYQVAFAWTTWNSRPGNIHSGEYVYTEGVWDGKSQALIVKTTNQNICRSQRAHVLEYFAKANPYSGGLPGQNN</sequence>
<reference evidence="2" key="1">
    <citation type="submission" date="2017-09" db="EMBL/GenBank/DDBJ databases">
        <title>Depth-based differentiation of microbial function through sediment-hosted aquifers and enrichment of novel symbionts in the deep terrestrial subsurface.</title>
        <authorList>
            <person name="Probst A.J."/>
            <person name="Ladd B."/>
            <person name="Jarett J.K."/>
            <person name="Geller-Mcgrath D.E."/>
            <person name="Sieber C.M.K."/>
            <person name="Emerson J.B."/>
            <person name="Anantharaman K."/>
            <person name="Thomas B.C."/>
            <person name="Malmstrom R."/>
            <person name="Stieglmeier M."/>
            <person name="Klingl A."/>
            <person name="Woyke T."/>
            <person name="Ryan C.M."/>
            <person name="Banfield J.F."/>
        </authorList>
    </citation>
    <scope>NUCLEOTIDE SEQUENCE [LARGE SCALE GENOMIC DNA]</scope>
</reference>
<evidence type="ECO:0000313" key="2">
    <source>
        <dbReference type="Proteomes" id="UP000230796"/>
    </source>
</evidence>
<dbReference type="AlphaFoldDB" id="A0A2H0VII4"/>
<accession>A0A2H0VII4</accession>
<protein>
    <submittedName>
        <fullName evidence="1">Uncharacterized protein</fullName>
    </submittedName>
</protein>
<comment type="caution">
    <text evidence="1">The sequence shown here is derived from an EMBL/GenBank/DDBJ whole genome shotgun (WGS) entry which is preliminary data.</text>
</comment>
<gene>
    <name evidence="1" type="ORF">COT87_02375</name>
</gene>
<dbReference type="Proteomes" id="UP000230796">
    <property type="component" value="Unassembled WGS sequence"/>
</dbReference>
<dbReference type="EMBL" id="PFAF01000046">
    <property type="protein sequence ID" value="PIR98893.1"/>
    <property type="molecule type" value="Genomic_DNA"/>
</dbReference>
<organism evidence="1 2">
    <name type="scientific">Candidatus Collierbacteria bacterium CG10_big_fil_rev_8_21_14_0_10_44_9</name>
    <dbReference type="NCBI Taxonomy" id="1974535"/>
    <lineage>
        <taxon>Bacteria</taxon>
        <taxon>Candidatus Collieribacteriota</taxon>
    </lineage>
</organism>
<proteinExistence type="predicted"/>
<evidence type="ECO:0000313" key="1">
    <source>
        <dbReference type="EMBL" id="PIR98893.1"/>
    </source>
</evidence>